<feature type="compositionally biased region" description="Basic and acidic residues" evidence="1">
    <location>
        <begin position="8"/>
        <end position="17"/>
    </location>
</feature>
<dbReference type="Proteomes" id="UP001233172">
    <property type="component" value="Unassembled WGS sequence"/>
</dbReference>
<reference evidence="2" key="1">
    <citation type="journal article" date="2023" name="PLoS Negl. Trop. Dis.">
        <title>A genome sequence for Biomphalaria pfeifferi, the major vector snail for the human-infecting parasite Schistosoma mansoni.</title>
        <authorList>
            <person name="Bu L."/>
            <person name="Lu L."/>
            <person name="Laidemitt M.R."/>
            <person name="Zhang S.M."/>
            <person name="Mutuku M."/>
            <person name="Mkoji G."/>
            <person name="Steinauer M."/>
            <person name="Loker E.S."/>
        </authorList>
    </citation>
    <scope>NUCLEOTIDE SEQUENCE</scope>
    <source>
        <strain evidence="2">KasaAsao</strain>
    </source>
</reference>
<accession>A0AAD8EZF8</accession>
<keyword evidence="3" id="KW-1185">Reference proteome</keyword>
<evidence type="ECO:0000313" key="3">
    <source>
        <dbReference type="Proteomes" id="UP001233172"/>
    </source>
</evidence>
<dbReference type="EMBL" id="JASAOG010000169">
    <property type="protein sequence ID" value="KAK0046202.1"/>
    <property type="molecule type" value="Genomic_DNA"/>
</dbReference>
<feature type="region of interest" description="Disordered" evidence="1">
    <location>
        <begin position="29"/>
        <end position="48"/>
    </location>
</feature>
<evidence type="ECO:0000256" key="1">
    <source>
        <dbReference type="SAM" id="MobiDB-lite"/>
    </source>
</evidence>
<reference evidence="2" key="2">
    <citation type="submission" date="2023-04" db="EMBL/GenBank/DDBJ databases">
        <authorList>
            <person name="Bu L."/>
            <person name="Lu L."/>
            <person name="Laidemitt M.R."/>
            <person name="Zhang S.M."/>
            <person name="Mutuku M."/>
            <person name="Mkoji G."/>
            <person name="Steinauer M."/>
            <person name="Loker E.S."/>
        </authorList>
    </citation>
    <scope>NUCLEOTIDE SEQUENCE</scope>
    <source>
        <strain evidence="2">KasaAsao</strain>
        <tissue evidence="2">Whole Snail</tissue>
    </source>
</reference>
<evidence type="ECO:0000313" key="2">
    <source>
        <dbReference type="EMBL" id="KAK0046202.1"/>
    </source>
</evidence>
<dbReference type="AlphaFoldDB" id="A0AAD8EZF8"/>
<comment type="caution">
    <text evidence="2">The sequence shown here is derived from an EMBL/GenBank/DDBJ whole genome shotgun (WGS) entry which is preliminary data.</text>
</comment>
<gene>
    <name evidence="2" type="ORF">Bpfe_024389</name>
</gene>
<sequence>MSSPGYEDQPHNSGCEKDDGENVYVNTVADSTKGIAHSTPQENAPVPSNVLMNPVESHCDQLDDRAQNESEDNYAKFLV</sequence>
<feature type="region of interest" description="Disordered" evidence="1">
    <location>
        <begin position="1"/>
        <end position="21"/>
    </location>
</feature>
<organism evidence="2 3">
    <name type="scientific">Biomphalaria pfeifferi</name>
    <name type="common">Bloodfluke planorb</name>
    <name type="synonym">Freshwater snail</name>
    <dbReference type="NCBI Taxonomy" id="112525"/>
    <lineage>
        <taxon>Eukaryota</taxon>
        <taxon>Metazoa</taxon>
        <taxon>Spiralia</taxon>
        <taxon>Lophotrochozoa</taxon>
        <taxon>Mollusca</taxon>
        <taxon>Gastropoda</taxon>
        <taxon>Heterobranchia</taxon>
        <taxon>Euthyneura</taxon>
        <taxon>Panpulmonata</taxon>
        <taxon>Hygrophila</taxon>
        <taxon>Lymnaeoidea</taxon>
        <taxon>Planorbidae</taxon>
        <taxon>Biomphalaria</taxon>
    </lineage>
</organism>
<name>A0AAD8EZF8_BIOPF</name>
<protein>
    <submittedName>
        <fullName evidence="2">Uncharacterized protein</fullName>
    </submittedName>
</protein>
<proteinExistence type="predicted"/>